<feature type="DNA-binding region" description="H-T-H motif" evidence="2">
    <location>
        <begin position="25"/>
        <end position="44"/>
    </location>
</feature>
<dbReference type="Gene3D" id="1.10.10.60">
    <property type="entry name" value="Homeodomain-like"/>
    <property type="match status" value="1"/>
</dbReference>
<accession>A0A7W4ID68</accession>
<protein>
    <submittedName>
        <fullName evidence="5">TetR/AcrR family transcriptional regulator</fullName>
    </submittedName>
</protein>
<dbReference type="EMBL" id="JABEQJ010000012">
    <property type="protein sequence ID" value="MBB2160622.1"/>
    <property type="molecule type" value="Genomic_DNA"/>
</dbReference>
<feature type="signal peptide" evidence="3">
    <location>
        <begin position="1"/>
        <end position="24"/>
    </location>
</feature>
<dbReference type="InterPro" id="IPR009057">
    <property type="entry name" value="Homeodomain-like_sf"/>
</dbReference>
<dbReference type="PANTHER" id="PTHR30055:SF146">
    <property type="entry name" value="HTH-TYPE TRANSCRIPTIONAL DUAL REGULATOR CECR"/>
    <property type="match status" value="1"/>
</dbReference>
<evidence type="ECO:0000256" key="3">
    <source>
        <dbReference type="SAM" id="SignalP"/>
    </source>
</evidence>
<sequence length="199" mass="21262">MPPKALVVLRAARTVFLAHGFSMATTDMIQREAGVSKSTVYAHYPNKEALFVAVIEAECAAHASKVRAISSQKGNLRAGLAAIARAYLRIVLSTDALSLFRVVVAEAPSFPNLARVFFLAGPHVIEGVVSLHLAEAIEAGEVDLSEIGRDAAAAQFTNLVRGEPQIQCLTHPHATPSEAQVDQWASNAVTTFWKAYGIA</sequence>
<feature type="chain" id="PRO_5030740726" evidence="3">
    <location>
        <begin position="25"/>
        <end position="199"/>
    </location>
</feature>
<evidence type="ECO:0000313" key="5">
    <source>
        <dbReference type="EMBL" id="MBB2160622.1"/>
    </source>
</evidence>
<dbReference type="Gene3D" id="1.10.357.10">
    <property type="entry name" value="Tetracycline Repressor, domain 2"/>
    <property type="match status" value="1"/>
</dbReference>
<evidence type="ECO:0000256" key="2">
    <source>
        <dbReference type="PROSITE-ProRule" id="PRU00335"/>
    </source>
</evidence>
<dbReference type="PRINTS" id="PR00455">
    <property type="entry name" value="HTHTETR"/>
</dbReference>
<evidence type="ECO:0000256" key="1">
    <source>
        <dbReference type="ARBA" id="ARBA00023125"/>
    </source>
</evidence>
<dbReference type="InterPro" id="IPR036271">
    <property type="entry name" value="Tet_transcr_reg_TetR-rel_C_sf"/>
</dbReference>
<dbReference type="Pfam" id="PF00440">
    <property type="entry name" value="TetR_N"/>
    <property type="match status" value="1"/>
</dbReference>
<feature type="domain" description="HTH tetR-type" evidence="4">
    <location>
        <begin position="2"/>
        <end position="62"/>
    </location>
</feature>
<dbReference type="SUPFAM" id="SSF46689">
    <property type="entry name" value="Homeodomain-like"/>
    <property type="match status" value="1"/>
</dbReference>
<dbReference type="AlphaFoldDB" id="A0A7W4ID68"/>
<evidence type="ECO:0000313" key="6">
    <source>
        <dbReference type="Proteomes" id="UP000589085"/>
    </source>
</evidence>
<dbReference type="InterPro" id="IPR001647">
    <property type="entry name" value="HTH_TetR"/>
</dbReference>
<dbReference type="GO" id="GO:0003700">
    <property type="term" value="F:DNA-binding transcription factor activity"/>
    <property type="evidence" value="ECO:0007669"/>
    <property type="project" value="TreeGrafter"/>
</dbReference>
<dbReference type="PROSITE" id="PS50977">
    <property type="entry name" value="HTH_TETR_2"/>
    <property type="match status" value="1"/>
</dbReference>
<comment type="caution">
    <text evidence="5">The sequence shown here is derived from an EMBL/GenBank/DDBJ whole genome shotgun (WGS) entry which is preliminary data.</text>
</comment>
<keyword evidence="1 2" id="KW-0238">DNA-binding</keyword>
<gene>
    <name evidence="5" type="ORF">HLH48_10605</name>
</gene>
<reference evidence="5 6" key="1">
    <citation type="submission" date="2020-04" db="EMBL/GenBank/DDBJ databases">
        <title>Description of novel Gluconacetobacter.</title>
        <authorList>
            <person name="Sombolestani A."/>
        </authorList>
    </citation>
    <scope>NUCLEOTIDE SEQUENCE [LARGE SCALE GENOMIC DNA]</scope>
    <source>
        <strain evidence="5 6">LMG 19747</strain>
    </source>
</reference>
<dbReference type="GO" id="GO:0000976">
    <property type="term" value="F:transcription cis-regulatory region binding"/>
    <property type="evidence" value="ECO:0007669"/>
    <property type="project" value="TreeGrafter"/>
</dbReference>
<dbReference type="InterPro" id="IPR039536">
    <property type="entry name" value="TetR_C_Proteobacteria"/>
</dbReference>
<dbReference type="InterPro" id="IPR050109">
    <property type="entry name" value="HTH-type_TetR-like_transc_reg"/>
</dbReference>
<organism evidence="5 6">
    <name type="scientific">Gluconacetobacter sacchari</name>
    <dbReference type="NCBI Taxonomy" id="92759"/>
    <lineage>
        <taxon>Bacteria</taxon>
        <taxon>Pseudomonadati</taxon>
        <taxon>Pseudomonadota</taxon>
        <taxon>Alphaproteobacteria</taxon>
        <taxon>Acetobacterales</taxon>
        <taxon>Acetobacteraceae</taxon>
        <taxon>Gluconacetobacter</taxon>
    </lineage>
</organism>
<proteinExistence type="predicted"/>
<dbReference type="Proteomes" id="UP000589085">
    <property type="component" value="Unassembled WGS sequence"/>
</dbReference>
<evidence type="ECO:0000259" key="4">
    <source>
        <dbReference type="PROSITE" id="PS50977"/>
    </source>
</evidence>
<dbReference type="Pfam" id="PF14246">
    <property type="entry name" value="TetR_C_7"/>
    <property type="match status" value="1"/>
</dbReference>
<dbReference type="SUPFAM" id="SSF48498">
    <property type="entry name" value="Tetracyclin repressor-like, C-terminal domain"/>
    <property type="match status" value="1"/>
</dbReference>
<dbReference type="PANTHER" id="PTHR30055">
    <property type="entry name" value="HTH-TYPE TRANSCRIPTIONAL REGULATOR RUTR"/>
    <property type="match status" value="1"/>
</dbReference>
<name>A0A7W4ID68_9PROT</name>
<keyword evidence="3" id="KW-0732">Signal</keyword>